<name>A0A098LNX8_9FLAO</name>
<evidence type="ECO:0000313" key="8">
    <source>
        <dbReference type="EMBL" id="GAL88695.1"/>
    </source>
</evidence>
<comment type="catalytic activity">
    <reaction evidence="1">
        <text>Hydrolysis of terminal non-reducing alpha-L-rhamnose residues in alpha-L-rhamnosides.</text>
        <dbReference type="EC" id="3.2.1.40"/>
    </reaction>
</comment>
<protein>
    <recommendedName>
        <fullName evidence="2">alpha-L-rhamnosidase</fullName>
        <ecNumber evidence="2">3.2.1.40</ecNumber>
    </recommendedName>
</protein>
<dbReference type="Pfam" id="PF17390">
    <property type="entry name" value="Bac_rhamnosid_C"/>
    <property type="match status" value="1"/>
</dbReference>
<proteinExistence type="predicted"/>
<dbReference type="Gene3D" id="2.60.40.10">
    <property type="entry name" value="Immunoglobulins"/>
    <property type="match status" value="1"/>
</dbReference>
<dbReference type="InterPro" id="IPR016007">
    <property type="entry name" value="Alpha_rhamnosid"/>
</dbReference>
<comment type="caution">
    <text evidence="8">The sequence shown here is derived from an EMBL/GenBank/DDBJ whole genome shotgun (WGS) entry which is preliminary data.</text>
</comment>
<feature type="domain" description="Alpha-L-rhamnosidase C-terminal" evidence="7">
    <location>
        <begin position="820"/>
        <end position="887"/>
    </location>
</feature>
<sequence>MKATSFVVFITSVFISFCSFSCKNTNVDAPDSLTVSEGFKNPIGFYDSLPSFSWKLPVTESVKSQSAYQIICASSKGFLPNNPDLWDSKKQESPQSTFVKYQGENLKSRQKVYWQIRFWNQDENASDWSEINSFELGLLNNTDWQAKWVGLNTAKNNIRGVRKFLMHRPQYLRKGFELSSDVVSARLYITAKGVFDVHLNGNDVSDDVMSPGWTPYNHRIETLTYDATEFVQMGKNSIAVELASGWHSGRVSRRTALYDNFSSPKILCQLEVVLKDGSKQTIISDESWKGTTNGPIRLASVYDGEVYDANLEIPNWTKNDFDDTSWVPVETEDITNSVTLEPKRHNTVKPKMMLEDAEIVSVNNNIAIFNLKQNMVGVPKLNVPMKKGDTLKIRFSEMLLSDGTFYTTNYRSAKSTDYYIAAKDGLIEYTPKFTFHGFQFVELSGYDKDAQTKSTWVKGIVQHSDFEKNGTFTSSHHKLNQLQSNITWGLRGNFFDIPTDCPQRDERLGWTGDAQVIVPTSLFNYETHAFWTAWLQSLRENQSEHENGLVPWIVPDVLQINRASPGWGDAVVLIPWNIYNITGDKRVLEENFEAAKKWIGFYKSKIEDKEFIPKMRSFGDWLQPYPTKTGKGGNSGDTSKELITTAYFAHSSLLVSKMAGILGHSKDEKEYYDLHKNISGVFRNTFFDKNGKVKNGKETQTSYLLAIYFDLLKPETKIKAQKHLLKEIEKANNHLGTGFLGTPILPKVLDEMGEIDLMYKILFKETYPSWFYSINQGATTMWERWNSYSKAEGYNAESMNSLNHYAYGAIGQWMYERIAGIAPLTPGYKKIRIAPVPNDILSSASASVNTPYGEASSSWKMDNETFTLDVVIPPNTTAEITVPYATPKNTLINGSTINKYSNIKSLSADKESIKIVAEPGTYKIQTKL</sequence>
<dbReference type="OrthoDB" id="9815108at2"/>
<dbReference type="Gene3D" id="1.50.10.10">
    <property type="match status" value="1"/>
</dbReference>
<dbReference type="EC" id="3.2.1.40" evidence="2"/>
<dbReference type="InterPro" id="IPR012341">
    <property type="entry name" value="6hp_glycosidase-like_sf"/>
</dbReference>
<evidence type="ECO:0000256" key="2">
    <source>
        <dbReference type="ARBA" id="ARBA00012652"/>
    </source>
</evidence>
<evidence type="ECO:0000259" key="4">
    <source>
        <dbReference type="Pfam" id="PF05592"/>
    </source>
</evidence>
<evidence type="ECO:0000256" key="3">
    <source>
        <dbReference type="ARBA" id="ARBA00022801"/>
    </source>
</evidence>
<keyword evidence="8" id="KW-0326">Glycosidase</keyword>
<dbReference type="Gene3D" id="2.60.120.260">
    <property type="entry name" value="Galactose-binding domain-like"/>
    <property type="match status" value="2"/>
</dbReference>
<evidence type="ECO:0000259" key="6">
    <source>
        <dbReference type="Pfam" id="PF17389"/>
    </source>
</evidence>
<dbReference type="RefSeq" id="WP_052512412.1">
    <property type="nucleotide sequence ID" value="NZ_BBNY01000003.1"/>
</dbReference>
<dbReference type="InterPro" id="IPR013737">
    <property type="entry name" value="Bac_rhamnosid_N"/>
</dbReference>
<keyword evidence="9" id="KW-1185">Reference proteome</keyword>
<organism evidence="8 9">
    <name type="scientific">Jejuia pallidilutea</name>
    <dbReference type="NCBI Taxonomy" id="504487"/>
    <lineage>
        <taxon>Bacteria</taxon>
        <taxon>Pseudomonadati</taxon>
        <taxon>Bacteroidota</taxon>
        <taxon>Flavobacteriia</taxon>
        <taxon>Flavobacteriales</taxon>
        <taxon>Flavobacteriaceae</taxon>
        <taxon>Jejuia</taxon>
    </lineage>
</organism>
<dbReference type="Proteomes" id="UP000030184">
    <property type="component" value="Unassembled WGS sequence"/>
</dbReference>
<dbReference type="PANTHER" id="PTHR33307:SF6">
    <property type="entry name" value="ALPHA-RHAMNOSIDASE (EUROFUNG)-RELATED"/>
    <property type="match status" value="1"/>
</dbReference>
<evidence type="ECO:0000259" key="7">
    <source>
        <dbReference type="Pfam" id="PF17390"/>
    </source>
</evidence>
<dbReference type="GO" id="GO:0030596">
    <property type="term" value="F:alpha-L-rhamnosidase activity"/>
    <property type="evidence" value="ECO:0007669"/>
    <property type="project" value="UniProtKB-EC"/>
</dbReference>
<dbReference type="AlphaFoldDB" id="A0A098LNX8"/>
<dbReference type="Pfam" id="PF08531">
    <property type="entry name" value="Bac_rhamnosid_N"/>
    <property type="match status" value="1"/>
</dbReference>
<dbReference type="Pfam" id="PF05592">
    <property type="entry name" value="Bac_rhamnosid"/>
    <property type="match status" value="1"/>
</dbReference>
<dbReference type="InterPro" id="IPR035398">
    <property type="entry name" value="Bac_rhamnosid_C"/>
</dbReference>
<reference evidence="9" key="1">
    <citation type="journal article" date="2014" name="Genome Announc.">
        <title>Draft Genome Sequence of Marine Flavobacterium Jejuia pallidilutea Strain 11shimoA1 and Pigmentation Mutants.</title>
        <authorList>
            <person name="Takatani N."/>
            <person name="Nakanishi M."/>
            <person name="Meirelles P."/>
            <person name="Mino S."/>
            <person name="Suda W."/>
            <person name="Oshima K."/>
            <person name="Hattori M."/>
            <person name="Ohkuma M."/>
            <person name="Hosokawa M."/>
            <person name="Miyashita K."/>
            <person name="Thompson F.L."/>
            <person name="Niwa A."/>
            <person name="Sawabe T."/>
            <person name="Sawabe T."/>
        </authorList>
    </citation>
    <scope>NUCLEOTIDE SEQUENCE [LARGE SCALE GENOMIC DNA]</scope>
    <source>
        <strain evidence="9">JCM 19538</strain>
    </source>
</reference>
<dbReference type="PANTHER" id="PTHR33307">
    <property type="entry name" value="ALPHA-RHAMNOSIDASE (EUROFUNG)"/>
    <property type="match status" value="1"/>
</dbReference>
<dbReference type="Pfam" id="PF17389">
    <property type="entry name" value="Bac_rhamnosid6H"/>
    <property type="match status" value="1"/>
</dbReference>
<dbReference type="Pfam" id="PF25788">
    <property type="entry name" value="Ig_Rha78A_N"/>
    <property type="match status" value="1"/>
</dbReference>
<evidence type="ECO:0000259" key="5">
    <source>
        <dbReference type="Pfam" id="PF08531"/>
    </source>
</evidence>
<feature type="domain" description="Bacterial alpha-L-rhamnosidase N-terminal" evidence="5">
    <location>
        <begin position="181"/>
        <end position="348"/>
    </location>
</feature>
<dbReference type="PIRSF" id="PIRSF010631">
    <property type="entry name" value="A-rhamnsds"/>
    <property type="match status" value="1"/>
</dbReference>
<accession>A0A098LNX8</accession>
<keyword evidence="3 8" id="KW-0378">Hydrolase</keyword>
<dbReference type="SUPFAM" id="SSF48208">
    <property type="entry name" value="Six-hairpin glycosidases"/>
    <property type="match status" value="1"/>
</dbReference>
<feature type="domain" description="Alpha-L-rhamnosidase six-hairpin glycosidase" evidence="6">
    <location>
        <begin position="468"/>
        <end position="818"/>
    </location>
</feature>
<dbReference type="InterPro" id="IPR008902">
    <property type="entry name" value="Rhamnosid_concanavalin"/>
</dbReference>
<evidence type="ECO:0000256" key="1">
    <source>
        <dbReference type="ARBA" id="ARBA00001445"/>
    </source>
</evidence>
<feature type="domain" description="Alpha-L-rhamnosidase concanavalin-like" evidence="4">
    <location>
        <begin position="362"/>
        <end position="461"/>
    </location>
</feature>
<dbReference type="Gene3D" id="2.60.420.10">
    <property type="entry name" value="Maltose phosphorylase, domain 3"/>
    <property type="match status" value="1"/>
</dbReference>
<dbReference type="GO" id="GO:0005975">
    <property type="term" value="P:carbohydrate metabolic process"/>
    <property type="evidence" value="ECO:0007669"/>
    <property type="project" value="InterPro"/>
</dbReference>
<evidence type="ECO:0000313" key="9">
    <source>
        <dbReference type="Proteomes" id="UP000030184"/>
    </source>
</evidence>
<dbReference type="EMBL" id="BBNY01000003">
    <property type="protein sequence ID" value="GAL88695.1"/>
    <property type="molecule type" value="Genomic_DNA"/>
</dbReference>
<dbReference type="InterPro" id="IPR035396">
    <property type="entry name" value="Bac_rhamnosid6H"/>
</dbReference>
<dbReference type="InterPro" id="IPR008928">
    <property type="entry name" value="6-hairpin_glycosidase_sf"/>
</dbReference>
<gene>
    <name evidence="8" type="ORF">JCM19538_3208</name>
</gene>
<dbReference type="InterPro" id="IPR013783">
    <property type="entry name" value="Ig-like_fold"/>
</dbReference>